<keyword evidence="2" id="KW-1185">Reference proteome</keyword>
<proteinExistence type="predicted"/>
<evidence type="ECO:0000313" key="2">
    <source>
        <dbReference type="Proteomes" id="UP000271820"/>
    </source>
</evidence>
<dbReference type="KEGG" id="vg:55611405"/>
<accession>A0A385UGX9</accession>
<dbReference type="EMBL" id="MH727564">
    <property type="protein sequence ID" value="AYB70881.1"/>
    <property type="molecule type" value="Genomic_DNA"/>
</dbReference>
<dbReference type="Proteomes" id="UP000271820">
    <property type="component" value="Segment"/>
</dbReference>
<gene>
    <name evidence="1" type="primary">43</name>
    <name evidence="1" type="ORF">SEA_YABOI_43</name>
</gene>
<sequence>MANEKGYWIITYTDNKGKKQLETANSLKELDQISVKLKKVGISDFTVKFVKER</sequence>
<evidence type="ECO:0000313" key="1">
    <source>
        <dbReference type="EMBL" id="AYB70881.1"/>
    </source>
</evidence>
<dbReference type="RefSeq" id="YP_009841179.1">
    <property type="nucleotide sequence ID" value="NC_048730.1"/>
</dbReference>
<name>A0A385UGX9_9CAUD</name>
<organism evidence="1 2">
    <name type="scientific">Streptomyces phage Yaboi</name>
    <dbReference type="NCBI Taxonomy" id="2301621"/>
    <lineage>
        <taxon>Viruses</taxon>
        <taxon>Duplodnaviria</taxon>
        <taxon>Heunggongvirae</taxon>
        <taxon>Uroviricota</taxon>
        <taxon>Caudoviricetes</taxon>
        <taxon>Stanwilliamsviridae</taxon>
        <taxon>Boydwoodruffvirinae</taxon>
        <taxon>Karimacvirus</taxon>
        <taxon>Karimacvirus yaboi</taxon>
        <taxon>Streptomyces virus Yaboi</taxon>
    </lineage>
</organism>
<dbReference type="GeneID" id="55611405"/>
<protein>
    <submittedName>
        <fullName evidence="1">Uncharacterized protein</fullName>
    </submittedName>
</protein>
<reference evidence="1 2" key="1">
    <citation type="submission" date="2018-08" db="EMBL/GenBank/DDBJ databases">
        <authorList>
            <person name="Hogarty M.P."/>
            <person name="Sinkre R.A."/>
            <person name="Rubiano R."/>
            <person name="Harback M.R."/>
            <person name="Shaffer C.D."/>
            <person name="Weston-Hafer K.A."/>
            <person name="Russell D.A."/>
            <person name="Pope W.H."/>
            <person name="Jacobs-Sera D."/>
            <person name="Hendrix R.W."/>
            <person name="Hatfull G.F."/>
        </authorList>
    </citation>
    <scope>NUCLEOTIDE SEQUENCE [LARGE SCALE GENOMIC DNA]</scope>
</reference>